<organism evidence="5 6">
    <name type="scientific">Flavobacterium litorale</name>
    <dbReference type="NCBI Taxonomy" id="2856519"/>
    <lineage>
        <taxon>Bacteria</taxon>
        <taxon>Pseudomonadati</taxon>
        <taxon>Bacteroidota</taxon>
        <taxon>Flavobacteriia</taxon>
        <taxon>Flavobacteriales</taxon>
        <taxon>Flavobacteriaceae</taxon>
        <taxon>Flavobacterium</taxon>
    </lineage>
</organism>
<dbReference type="PANTHER" id="PTHR42756">
    <property type="entry name" value="TRANSCRIPTIONAL REGULATOR, MARR"/>
    <property type="match status" value="1"/>
</dbReference>
<keyword evidence="3" id="KW-0804">Transcription</keyword>
<keyword evidence="2" id="KW-0238">DNA-binding</keyword>
<dbReference type="RefSeq" id="WP_220639669.1">
    <property type="nucleotide sequence ID" value="NZ_CP080429.1"/>
</dbReference>
<dbReference type="PANTHER" id="PTHR42756:SF1">
    <property type="entry name" value="TRANSCRIPTIONAL REPRESSOR OF EMRAB OPERON"/>
    <property type="match status" value="1"/>
</dbReference>
<gene>
    <name evidence="5" type="ORF">K1I41_07025</name>
</gene>
<dbReference type="SMART" id="SM00347">
    <property type="entry name" value="HTH_MARR"/>
    <property type="match status" value="1"/>
</dbReference>
<evidence type="ECO:0000256" key="3">
    <source>
        <dbReference type="ARBA" id="ARBA00023163"/>
    </source>
</evidence>
<keyword evidence="1" id="KW-0805">Transcription regulation</keyword>
<name>A0ABX8V3A9_9FLAO</name>
<dbReference type="Proteomes" id="UP000825381">
    <property type="component" value="Chromosome"/>
</dbReference>
<evidence type="ECO:0000313" key="6">
    <source>
        <dbReference type="Proteomes" id="UP000825381"/>
    </source>
</evidence>
<proteinExistence type="predicted"/>
<keyword evidence="6" id="KW-1185">Reference proteome</keyword>
<dbReference type="InterPro" id="IPR036388">
    <property type="entry name" value="WH-like_DNA-bd_sf"/>
</dbReference>
<evidence type="ECO:0000256" key="2">
    <source>
        <dbReference type="ARBA" id="ARBA00023125"/>
    </source>
</evidence>
<dbReference type="EMBL" id="CP080429">
    <property type="protein sequence ID" value="QYJ67324.1"/>
    <property type="molecule type" value="Genomic_DNA"/>
</dbReference>
<dbReference type="SUPFAM" id="SSF46785">
    <property type="entry name" value="Winged helix' DNA-binding domain"/>
    <property type="match status" value="1"/>
</dbReference>
<evidence type="ECO:0000259" key="4">
    <source>
        <dbReference type="PROSITE" id="PS50995"/>
    </source>
</evidence>
<evidence type="ECO:0000256" key="1">
    <source>
        <dbReference type="ARBA" id="ARBA00023015"/>
    </source>
</evidence>
<dbReference type="Gene3D" id="1.10.10.10">
    <property type="entry name" value="Winged helix-like DNA-binding domain superfamily/Winged helix DNA-binding domain"/>
    <property type="match status" value="1"/>
</dbReference>
<dbReference type="InterPro" id="IPR000835">
    <property type="entry name" value="HTH_MarR-typ"/>
</dbReference>
<dbReference type="InterPro" id="IPR036390">
    <property type="entry name" value="WH_DNA-bd_sf"/>
</dbReference>
<reference evidence="5 6" key="1">
    <citation type="submission" date="2021-07" db="EMBL/GenBank/DDBJ databases">
        <title>Flavobacterium WSW3-B6 sp.nov, isolated from seaweed.</title>
        <authorList>
            <person name="Muhammad N."/>
            <person name="Ho H."/>
            <person name="Lee Y.-J."/>
            <person name="Nguyen T."/>
            <person name="Ho J."/>
            <person name="Kim S.-G."/>
        </authorList>
    </citation>
    <scope>NUCLEOTIDE SEQUENCE [LARGE SCALE GENOMIC DNA]</scope>
    <source>
        <strain evidence="5 6">WSW3-B6</strain>
    </source>
</reference>
<dbReference type="PROSITE" id="PS50995">
    <property type="entry name" value="HTH_MARR_2"/>
    <property type="match status" value="1"/>
</dbReference>
<protein>
    <submittedName>
        <fullName evidence="5">MarR family winged helix-turn-helix transcriptional regulator</fullName>
    </submittedName>
</protein>
<accession>A0ABX8V3A9</accession>
<sequence>MSIFNLNTQNENLDNKIIAGIERISQVFKTLLWEKAKQFHLSPIQIQVLIFIANHSQEKSTVSYLAQEFHITKPTVSDTVKTLEQKGFINKVPDTKDTRSYTIQLTAKGEQAVLDTDNFVNPLTHIIEKSTAIDKLALWHSITTIIVELNKLDIINVQRMCLACNHYSKKDNTPFCGLLHQNLEIQDIRIDCPEFESK</sequence>
<evidence type="ECO:0000313" key="5">
    <source>
        <dbReference type="EMBL" id="QYJ67324.1"/>
    </source>
</evidence>
<dbReference type="Pfam" id="PF12802">
    <property type="entry name" value="MarR_2"/>
    <property type="match status" value="1"/>
</dbReference>
<feature type="domain" description="HTH marR-type" evidence="4">
    <location>
        <begin position="14"/>
        <end position="154"/>
    </location>
</feature>